<name>A0A8H2WT22_9AGAM</name>
<dbReference type="Gene3D" id="2.120.10.80">
    <property type="entry name" value="Kelch-type beta propeller"/>
    <property type="match status" value="3"/>
</dbReference>
<keyword evidence="1" id="KW-0880">Kelch repeat</keyword>
<dbReference type="AlphaFoldDB" id="A0A8H2WT22"/>
<evidence type="ECO:0000313" key="3">
    <source>
        <dbReference type="EMBL" id="CAE6398465.1"/>
    </source>
</evidence>
<dbReference type="Proteomes" id="UP000663843">
    <property type="component" value="Unassembled WGS sequence"/>
</dbReference>
<evidence type="ECO:0008006" key="5">
    <source>
        <dbReference type="Google" id="ProtNLM"/>
    </source>
</evidence>
<dbReference type="PANTHER" id="PTHR46093">
    <property type="entry name" value="ACYL-COA-BINDING DOMAIN-CONTAINING PROTEIN 5"/>
    <property type="match status" value="1"/>
</dbReference>
<sequence length="740" mass="81120">MDTDSSKLPPTGVLSWSEHELKITTPEDKYLINRSYSEKKLNHGGLPLPRSSPSCSGVASSSGDIFLFGGLVNNQPSNDTWAIRVSGDRDSPMEQGGGSMGTRLEARLIEATGEAPSPRSFHRSVLVDELFVVWGGNNNDTSVYTLNISTCHWTKFDIQPAPNPRDTYAACLCGNKFIVFGGINSNRVLDDLWSLDLSELQSNPKWEQIEFSRDSPTPSGRFGHQIVGFENRLYLFGGAQNNNLCNNAWCFGMATRTWTELARSGDVPARVDFAATVIRDAVYVSGGLGADHNALGDSWRFQIHEQKWYRIPDLDCQPSVRSGHVAATVEGRMFLLGGVGQRPISTMHCLDTDSKPTPVLPPAYIAPWSIHALEVATPKDKYLDNQPNSTTSVKGVGPPLPRFSHSSTISSSLGEIYIFGGIVDGKPTNSTWTVRISQALDLSPEQGGNTVGVKMTAGLVETTGDAPSPRGLHQGVLNGYQLVVWGGIPSHNRSSGLPQDNSVYVLNTSSNKWSKRDIRPAPTARFWHAACLCGDKLMVFGGAESYDQVLNDLWSLDLTKLDQHNFTWERVEVANGSPTPAKRGGHAMVIYQDKLYVFGGFTGKGSLNDMWCFDLTTRVWTELKSSGDIPTPRAFFASTLVDDVIYVSGGVGKGAKELGDIYSFKLNEQIWYKFPDLELQPSAMWGHSLVAHEGRVFSIGGTRNHKEPNDMVDIHCLNTDLIEYPKGGGDVIIKRPKSMK</sequence>
<dbReference type="SMART" id="SM00612">
    <property type="entry name" value="Kelch"/>
    <property type="match status" value="5"/>
</dbReference>
<organism evidence="3 4">
    <name type="scientific">Rhizoctonia solani</name>
    <dbReference type="NCBI Taxonomy" id="456999"/>
    <lineage>
        <taxon>Eukaryota</taxon>
        <taxon>Fungi</taxon>
        <taxon>Dikarya</taxon>
        <taxon>Basidiomycota</taxon>
        <taxon>Agaricomycotina</taxon>
        <taxon>Agaricomycetes</taxon>
        <taxon>Cantharellales</taxon>
        <taxon>Ceratobasidiaceae</taxon>
        <taxon>Rhizoctonia</taxon>
    </lineage>
</organism>
<dbReference type="EMBL" id="CAJMWT010001396">
    <property type="protein sequence ID" value="CAE6398465.1"/>
    <property type="molecule type" value="Genomic_DNA"/>
</dbReference>
<dbReference type="SUPFAM" id="SSF50965">
    <property type="entry name" value="Galactose oxidase, central domain"/>
    <property type="match status" value="1"/>
</dbReference>
<reference evidence="3" key="1">
    <citation type="submission" date="2021-01" db="EMBL/GenBank/DDBJ databases">
        <authorList>
            <person name="Kaushik A."/>
        </authorList>
    </citation>
    <scope>NUCLEOTIDE SEQUENCE</scope>
    <source>
        <strain evidence="3">AG2-2IIIB</strain>
    </source>
</reference>
<dbReference type="InterPro" id="IPR011043">
    <property type="entry name" value="Gal_Oxase/kelch_b-propeller"/>
</dbReference>
<evidence type="ECO:0000313" key="4">
    <source>
        <dbReference type="Proteomes" id="UP000663843"/>
    </source>
</evidence>
<comment type="caution">
    <text evidence="3">The sequence shown here is derived from an EMBL/GenBank/DDBJ whole genome shotgun (WGS) entry which is preliminary data.</text>
</comment>
<dbReference type="InterPro" id="IPR015915">
    <property type="entry name" value="Kelch-typ_b-propeller"/>
</dbReference>
<evidence type="ECO:0000256" key="2">
    <source>
        <dbReference type="ARBA" id="ARBA00022737"/>
    </source>
</evidence>
<proteinExistence type="predicted"/>
<evidence type="ECO:0000256" key="1">
    <source>
        <dbReference type="ARBA" id="ARBA00022441"/>
    </source>
</evidence>
<dbReference type="Pfam" id="PF24681">
    <property type="entry name" value="Kelch_KLHDC2_KLHL20_DRC7"/>
    <property type="match status" value="2"/>
</dbReference>
<dbReference type="PANTHER" id="PTHR46093:SF18">
    <property type="entry name" value="FIBRONECTIN TYPE-III DOMAIN-CONTAINING PROTEIN"/>
    <property type="match status" value="1"/>
</dbReference>
<gene>
    <name evidence="3" type="ORF">RDB_LOCUS35032</name>
</gene>
<keyword evidence="2" id="KW-0677">Repeat</keyword>
<dbReference type="InterPro" id="IPR006652">
    <property type="entry name" value="Kelch_1"/>
</dbReference>
<dbReference type="SUPFAM" id="SSF117281">
    <property type="entry name" value="Kelch motif"/>
    <property type="match status" value="2"/>
</dbReference>
<protein>
    <recommendedName>
        <fullName evidence="5">Tip elongation aberrant protein 1</fullName>
    </recommendedName>
</protein>
<accession>A0A8H2WT22</accession>